<dbReference type="NCBIfam" id="TIGR00593">
    <property type="entry name" value="pola"/>
    <property type="match status" value="1"/>
</dbReference>
<keyword evidence="15" id="KW-1185">Reference proteome</keyword>
<dbReference type="InterPro" id="IPR019760">
    <property type="entry name" value="DNA-dir_DNA_pol_A_CS"/>
</dbReference>
<sequence length="867" mass="99862">MSKFLIIDGNSLMYRAYFALPDLMNSEGLHTNAIYGFSMMLIKLLDEEKPDYIAVAFDKKAPTFRHKEYSAYKGTRQSMPEELIEQVDILKDVINAFNIKTIEIEGFEADDIIGTVSKIASENGLKVLIVTGDRDALQLVSDGVKVKICKKGITQMEEYDEKAVIERYEVTPRQFIDLKGLMGDKSDNIPGVPNIGEKTAIKLIKEFGSIENVLMNTDKLKGKIRENIENNTEMAVLSKKLATIERNVPIEIDLSEYQMKDYDREKLIDLFEKLEFTSLINDLKKDADDIREVKEWPVRDFKYVRELLKREDTVSFYPLILEGEVKAVSFATDDEIFFVEVDDYEEFKLLDNEKFALICHDIKDFFVNLSYHGIELKCKFYDTAIMTYLLNPSESNYDIGRVLKKYLKEDIPNIEDILGKGKSKKSYDDIDKKLLIDYLCATASKLSKLKDKLMSFIKEMEMEELLNNVELPLVEVLKSMEVYGFTLDKDVLKDLSKEIDEKTDKIIKDIYDAAGYEFNINSTKQLSEFLFDKLNLPAIKKTKTGYSTDMEVLVELMPYNEIVGEIIEYRQLMKLKSTYIDGFIPIMDKDDKVHSTFKQIVAATGRISSTEPNLQNIPARDEFGRRIRKAFISSFQGGYIVSADYSQIELRVLAHLSEDEKLIESFLNNEDIHLRTASEVFKIAPEKVTGEMRRRAKAVNFGIVYGISDYGLSRDLKISRKEAKEYIDNYFDRYKGVKNYIDSVVKFARENGYVTTILNRRRYIPEINSKNYNQRSFGERMAMNTPIQGSAADIIKMSMVKVYNELKARSLKSKLILQIHDELIVDTSPDEVEIVKDLLKTIMENVIKLRVPLVVDIGCGKNWYDAK</sequence>
<feature type="domain" description="DNA-directed DNA polymerase family A palm" evidence="13">
    <location>
        <begin position="624"/>
        <end position="831"/>
    </location>
</feature>
<dbReference type="Pfam" id="PF02739">
    <property type="entry name" value="5_3_exonuc_N"/>
    <property type="match status" value="1"/>
</dbReference>
<dbReference type="Proteomes" id="UP001166402">
    <property type="component" value="Unassembled WGS sequence"/>
</dbReference>
<comment type="function">
    <text evidence="11">In addition to polymerase activity, this DNA polymerase exhibits 5'-3' exonuclease activity.</text>
</comment>
<dbReference type="Pfam" id="PF01367">
    <property type="entry name" value="5_3_exonuc"/>
    <property type="match status" value="1"/>
</dbReference>
<dbReference type="SMART" id="SM00279">
    <property type="entry name" value="HhH2"/>
    <property type="match status" value="1"/>
</dbReference>
<comment type="similarity">
    <text evidence="1 11">Belongs to the DNA polymerase type-A family.</text>
</comment>
<dbReference type="GO" id="GO:0003887">
    <property type="term" value="F:DNA-directed DNA polymerase activity"/>
    <property type="evidence" value="ECO:0007669"/>
    <property type="project" value="UniProtKB-EC"/>
</dbReference>
<evidence type="ECO:0000256" key="7">
    <source>
        <dbReference type="ARBA" id="ARBA00023125"/>
    </source>
</evidence>
<evidence type="ECO:0000313" key="14">
    <source>
        <dbReference type="EMBL" id="MBP2073232.1"/>
    </source>
</evidence>
<dbReference type="Gene3D" id="3.30.420.10">
    <property type="entry name" value="Ribonuclease H-like superfamily/Ribonuclease H"/>
    <property type="match status" value="1"/>
</dbReference>
<keyword evidence="8 11" id="KW-0234">DNA repair</keyword>
<comment type="caution">
    <text evidence="14">The sequence shown here is derived from an EMBL/GenBank/DDBJ whole genome shotgun (WGS) entry which is preliminary data.</text>
</comment>
<evidence type="ECO:0000256" key="1">
    <source>
        <dbReference type="ARBA" id="ARBA00007705"/>
    </source>
</evidence>
<dbReference type="InterPro" id="IPR036279">
    <property type="entry name" value="5-3_exonuclease_C_sf"/>
</dbReference>
<name>A0ABS4NHU1_9THEO</name>
<dbReference type="InterPro" id="IPR043502">
    <property type="entry name" value="DNA/RNA_pol_sf"/>
</dbReference>
<evidence type="ECO:0000256" key="4">
    <source>
        <dbReference type="ARBA" id="ARBA00022705"/>
    </source>
</evidence>
<keyword evidence="3 11" id="KW-0548">Nucleotidyltransferase</keyword>
<dbReference type="CDD" id="cd06140">
    <property type="entry name" value="DNA_polA_I_Bacillus_like_exo"/>
    <property type="match status" value="1"/>
</dbReference>
<dbReference type="InterPro" id="IPR018320">
    <property type="entry name" value="DNA_polymerase_1"/>
</dbReference>
<keyword evidence="11" id="KW-0540">Nuclease</keyword>
<dbReference type="Gene3D" id="3.40.50.1010">
    <property type="entry name" value="5'-nuclease"/>
    <property type="match status" value="1"/>
</dbReference>
<dbReference type="Pfam" id="PF22619">
    <property type="entry name" value="DNA_polI_exo1"/>
    <property type="match status" value="1"/>
</dbReference>
<keyword evidence="6 11" id="KW-0239">DNA-directed DNA polymerase</keyword>
<dbReference type="InterPro" id="IPR001098">
    <property type="entry name" value="DNA-dir_DNA_pol_A_palm_dom"/>
</dbReference>
<dbReference type="CDD" id="cd09898">
    <property type="entry name" value="H3TH_53EXO"/>
    <property type="match status" value="1"/>
</dbReference>
<evidence type="ECO:0000256" key="3">
    <source>
        <dbReference type="ARBA" id="ARBA00022695"/>
    </source>
</evidence>
<keyword evidence="11" id="KW-0378">Hydrolase</keyword>
<keyword evidence="7 11" id="KW-0238">DNA-binding</keyword>
<dbReference type="InterPro" id="IPR020045">
    <property type="entry name" value="DNA_polI_H3TH"/>
</dbReference>
<dbReference type="EC" id="2.7.7.7" evidence="10 11"/>
<dbReference type="CDD" id="cd09859">
    <property type="entry name" value="PIN_53EXO"/>
    <property type="match status" value="1"/>
</dbReference>
<keyword evidence="4 11" id="KW-0235">DNA replication</keyword>
<dbReference type="PROSITE" id="PS00447">
    <property type="entry name" value="DNA_POLYMERASE_A"/>
    <property type="match status" value="1"/>
</dbReference>
<reference evidence="14" key="1">
    <citation type="submission" date="2021-03" db="EMBL/GenBank/DDBJ databases">
        <title>Genomic Encyclopedia of Type Strains, Phase IV (KMG-IV): sequencing the most valuable type-strain genomes for metagenomic binning, comparative biology and taxonomic classification.</title>
        <authorList>
            <person name="Goeker M."/>
        </authorList>
    </citation>
    <scope>NUCLEOTIDE SEQUENCE</scope>
    <source>
        <strain evidence="14">DSM 101588</strain>
    </source>
</reference>
<dbReference type="SMART" id="SM00475">
    <property type="entry name" value="53EXOc"/>
    <property type="match status" value="1"/>
</dbReference>
<dbReference type="PRINTS" id="PR00868">
    <property type="entry name" value="DNAPOLI"/>
</dbReference>
<gene>
    <name evidence="11" type="primary">polA</name>
    <name evidence="14" type="ORF">J2Z80_002784</name>
</gene>
<dbReference type="SUPFAM" id="SSF53098">
    <property type="entry name" value="Ribonuclease H-like"/>
    <property type="match status" value="1"/>
</dbReference>
<dbReference type="SUPFAM" id="SSF88723">
    <property type="entry name" value="PIN domain-like"/>
    <property type="match status" value="1"/>
</dbReference>
<dbReference type="InterPro" id="IPR002421">
    <property type="entry name" value="5-3_exonuclease"/>
</dbReference>
<evidence type="ECO:0000256" key="6">
    <source>
        <dbReference type="ARBA" id="ARBA00022932"/>
    </source>
</evidence>
<dbReference type="CDD" id="cd08637">
    <property type="entry name" value="DNA_pol_A_pol_I_C"/>
    <property type="match status" value="1"/>
</dbReference>
<dbReference type="InterPro" id="IPR036397">
    <property type="entry name" value="RNaseH_sf"/>
</dbReference>
<dbReference type="NCBIfam" id="NF004397">
    <property type="entry name" value="PRK05755.1"/>
    <property type="match status" value="1"/>
</dbReference>
<accession>A0ABS4NHU1</accession>
<evidence type="ECO:0000259" key="13">
    <source>
        <dbReference type="SMART" id="SM00482"/>
    </source>
</evidence>
<comment type="subunit">
    <text evidence="11">Single-chain monomer with multiple functions.</text>
</comment>
<evidence type="ECO:0000256" key="5">
    <source>
        <dbReference type="ARBA" id="ARBA00022763"/>
    </source>
</evidence>
<feature type="domain" description="5'-3' exonuclease" evidence="12">
    <location>
        <begin position="2"/>
        <end position="260"/>
    </location>
</feature>
<dbReference type="InterPro" id="IPR020046">
    <property type="entry name" value="5-3_exonucl_a-hlix_arch_N"/>
</dbReference>
<dbReference type="PANTHER" id="PTHR10133:SF27">
    <property type="entry name" value="DNA POLYMERASE NU"/>
    <property type="match status" value="1"/>
</dbReference>
<evidence type="ECO:0000256" key="11">
    <source>
        <dbReference type="RuleBase" id="RU004460"/>
    </source>
</evidence>
<dbReference type="EMBL" id="JAGGLT010000038">
    <property type="protein sequence ID" value="MBP2073232.1"/>
    <property type="molecule type" value="Genomic_DNA"/>
</dbReference>
<organism evidence="14 15">
    <name type="scientific">Thermoanaerobacterium butyriciformans</name>
    <dbReference type="NCBI Taxonomy" id="1702242"/>
    <lineage>
        <taxon>Bacteria</taxon>
        <taxon>Bacillati</taxon>
        <taxon>Bacillota</taxon>
        <taxon>Clostridia</taxon>
        <taxon>Thermoanaerobacterales</taxon>
        <taxon>Thermoanaerobacteraceae</taxon>
        <taxon>Thermoanaerobacterium</taxon>
    </lineage>
</organism>
<dbReference type="InterPro" id="IPR012337">
    <property type="entry name" value="RNaseH-like_sf"/>
</dbReference>
<dbReference type="InterPro" id="IPR029060">
    <property type="entry name" value="PIN-like_dom_sf"/>
</dbReference>
<dbReference type="InterPro" id="IPR054690">
    <property type="entry name" value="DNA_polI_exonuclease"/>
</dbReference>
<dbReference type="SMART" id="SM00482">
    <property type="entry name" value="POLAc"/>
    <property type="match status" value="1"/>
</dbReference>
<dbReference type="Pfam" id="PF00476">
    <property type="entry name" value="DNA_pol_A"/>
    <property type="match status" value="1"/>
</dbReference>
<dbReference type="SUPFAM" id="SSF56672">
    <property type="entry name" value="DNA/RNA polymerases"/>
    <property type="match status" value="1"/>
</dbReference>
<dbReference type="InterPro" id="IPR002298">
    <property type="entry name" value="DNA_polymerase_A"/>
</dbReference>
<dbReference type="Gene3D" id="1.20.1060.10">
    <property type="entry name" value="Taq DNA Polymerase, Chain T, domain 4"/>
    <property type="match status" value="1"/>
</dbReference>
<keyword evidence="2 11" id="KW-0808">Transferase</keyword>
<dbReference type="PANTHER" id="PTHR10133">
    <property type="entry name" value="DNA POLYMERASE I"/>
    <property type="match status" value="1"/>
</dbReference>
<evidence type="ECO:0000256" key="9">
    <source>
        <dbReference type="ARBA" id="ARBA00049244"/>
    </source>
</evidence>
<evidence type="ECO:0000256" key="10">
    <source>
        <dbReference type="NCBIfam" id="TIGR00593"/>
    </source>
</evidence>
<dbReference type="SUPFAM" id="SSF47807">
    <property type="entry name" value="5' to 3' exonuclease, C-terminal subdomain"/>
    <property type="match status" value="1"/>
</dbReference>
<evidence type="ECO:0000313" key="15">
    <source>
        <dbReference type="Proteomes" id="UP001166402"/>
    </source>
</evidence>
<dbReference type="Gene3D" id="1.10.150.20">
    <property type="entry name" value="5' to 3' exonuclease, C-terminal subdomain"/>
    <property type="match status" value="2"/>
</dbReference>
<dbReference type="RefSeq" id="WP_209454875.1">
    <property type="nucleotide sequence ID" value="NZ_JAGGLT010000038.1"/>
</dbReference>
<keyword evidence="5 11" id="KW-0227">DNA damage</keyword>
<protein>
    <recommendedName>
        <fullName evidence="10 11">DNA polymerase I</fullName>
        <ecNumber evidence="10 11">2.7.7.7</ecNumber>
    </recommendedName>
</protein>
<evidence type="ECO:0000256" key="2">
    <source>
        <dbReference type="ARBA" id="ARBA00022679"/>
    </source>
</evidence>
<evidence type="ECO:0000259" key="12">
    <source>
        <dbReference type="SMART" id="SM00475"/>
    </source>
</evidence>
<comment type="catalytic activity">
    <reaction evidence="9 11">
        <text>DNA(n) + a 2'-deoxyribonucleoside 5'-triphosphate = DNA(n+1) + diphosphate</text>
        <dbReference type="Rhea" id="RHEA:22508"/>
        <dbReference type="Rhea" id="RHEA-COMP:17339"/>
        <dbReference type="Rhea" id="RHEA-COMP:17340"/>
        <dbReference type="ChEBI" id="CHEBI:33019"/>
        <dbReference type="ChEBI" id="CHEBI:61560"/>
        <dbReference type="ChEBI" id="CHEBI:173112"/>
        <dbReference type="EC" id="2.7.7.7"/>
    </reaction>
</comment>
<dbReference type="InterPro" id="IPR008918">
    <property type="entry name" value="HhH2"/>
</dbReference>
<dbReference type="Gene3D" id="3.30.70.370">
    <property type="match status" value="1"/>
</dbReference>
<keyword evidence="11" id="KW-0269">Exonuclease</keyword>
<proteinExistence type="inferred from homology"/>
<evidence type="ECO:0000256" key="8">
    <source>
        <dbReference type="ARBA" id="ARBA00023204"/>
    </source>
</evidence>